<reference evidence="1 2" key="1">
    <citation type="submission" date="2015-12" db="EMBL/GenBank/DDBJ databases">
        <title>Genome sequence of Streptomyces sp. G25.</title>
        <authorList>
            <person name="Poehlein A."/>
            <person name="Roettig A."/>
            <person name="Hiessl S."/>
            <person name="Hauschild P."/>
            <person name="Schauer J."/>
            <person name="Madkour M.H."/>
            <person name="Al-Ansari A.M."/>
            <person name="Almakishah N.H."/>
            <person name="Steinbuechel A."/>
            <person name="Daniel R."/>
        </authorList>
    </citation>
    <scope>NUCLEOTIDE SEQUENCE [LARGE SCALE GENOMIC DNA]</scope>
    <source>
        <strain evidence="2">G25(2015)</strain>
    </source>
</reference>
<dbReference type="AlphaFoldDB" id="A0A177HN88"/>
<gene>
    <name evidence="1" type="ORF">STSP_45400</name>
</gene>
<comment type="caution">
    <text evidence="1">The sequence shown here is derived from an EMBL/GenBank/DDBJ whole genome shotgun (WGS) entry which is preliminary data.</text>
</comment>
<dbReference type="STRING" id="1716141.STSP_45400"/>
<evidence type="ECO:0000313" key="2">
    <source>
        <dbReference type="Proteomes" id="UP000077381"/>
    </source>
</evidence>
<sequence>MALISASDSYDGGCYGEWSTLYLRGMNEPLRIDVSEVIEPDLLMQLVAGQETVELTDHGEVIQVIERHDRPMTAEELMAFWESGGGIDREMLDEIDAMFSDDDEYNEPGAGSSS</sequence>
<name>A0A177HN88_9ACTN</name>
<evidence type="ECO:0000313" key="1">
    <source>
        <dbReference type="EMBL" id="OAH12079.1"/>
    </source>
</evidence>
<accession>A0A177HN88</accession>
<dbReference type="Proteomes" id="UP000077381">
    <property type="component" value="Unassembled WGS sequence"/>
</dbReference>
<proteinExistence type="predicted"/>
<keyword evidence="2" id="KW-1185">Reference proteome</keyword>
<organism evidence="1 2">
    <name type="scientific">Streptomyces jeddahensis</name>
    <dbReference type="NCBI Taxonomy" id="1716141"/>
    <lineage>
        <taxon>Bacteria</taxon>
        <taxon>Bacillati</taxon>
        <taxon>Actinomycetota</taxon>
        <taxon>Actinomycetes</taxon>
        <taxon>Kitasatosporales</taxon>
        <taxon>Streptomycetaceae</taxon>
        <taxon>Streptomyces</taxon>
    </lineage>
</organism>
<dbReference type="PATRIC" id="fig|1716141.3.peg.4775"/>
<dbReference type="EMBL" id="LOHS01000095">
    <property type="protein sequence ID" value="OAH12079.1"/>
    <property type="molecule type" value="Genomic_DNA"/>
</dbReference>
<protein>
    <submittedName>
        <fullName evidence="1">Uncharacterized protein</fullName>
    </submittedName>
</protein>